<evidence type="ECO:0000313" key="10">
    <source>
        <dbReference type="Proteomes" id="UP000294683"/>
    </source>
</evidence>
<keyword evidence="10" id="KW-1185">Reference proteome</keyword>
<dbReference type="Pfam" id="PF00392">
    <property type="entry name" value="GntR"/>
    <property type="match status" value="1"/>
</dbReference>
<evidence type="ECO:0000313" key="9">
    <source>
        <dbReference type="Proteomes" id="UP000255113"/>
    </source>
</evidence>
<evidence type="ECO:0000313" key="7">
    <source>
        <dbReference type="EMBL" id="SUB27262.1"/>
    </source>
</evidence>
<keyword evidence="2" id="KW-0663">Pyridoxal phosphate</keyword>
<dbReference type="CDD" id="cd00609">
    <property type="entry name" value="AAT_like"/>
    <property type="match status" value="1"/>
</dbReference>
<dbReference type="InterPro" id="IPR015422">
    <property type="entry name" value="PyrdxlP-dep_Trfase_small"/>
</dbReference>
<dbReference type="SMART" id="SM00345">
    <property type="entry name" value="HTH_GNTR"/>
    <property type="match status" value="1"/>
</dbReference>
<dbReference type="SUPFAM" id="SSF53383">
    <property type="entry name" value="PLP-dependent transferases"/>
    <property type="match status" value="1"/>
</dbReference>
<sequence length="462" mass="53341">MKENTKVQQVYDWVVDKIERKIYLPNHKVPSIRSLASKLSCSTFTISQGYDRLVSMGYLNASSGSGYFVCERENHNENLDISSALIKNVLDTGWLMSHLFDELPNDKTSGSGLLPNDWLIDEDTIRNAIRKATKSANEFIYSYGHIQGYPLLRELFIKKLDDIGIKTTKDFVITMPGVSSAIQTVLKCITNAGDYVVVDDPSWFWLLGCLHQLGLKVLSIPRNKDGADLIKLEEILVQYRPKIYITNSVLNNPTSFNVSPSMIYKTLNLLNSYDCYLLEDDVYGELANNQHILRYATLDGLERVFYITGVSKVLGANWRVGFLCPPKQFLEPILRQKMLSNMTSTELTERSVYHIWLHSEYHKHIEKMKLKLIRKREMIISLLQKLGFDYSEENACGIFIWLDTKCDTQKMAIEARKEGYLLAPGYLFSANLHFSTYLRLNITRTTEEFIYWLYQYRLKQKS</sequence>
<evidence type="ECO:0000256" key="1">
    <source>
        <dbReference type="ARBA" id="ARBA00005384"/>
    </source>
</evidence>
<dbReference type="PANTHER" id="PTHR46577:SF2">
    <property type="entry name" value="TRANSCRIPTIONAL REGULATORY PROTEIN"/>
    <property type="match status" value="1"/>
</dbReference>
<dbReference type="Proteomes" id="UP000255113">
    <property type="component" value="Unassembled WGS sequence"/>
</dbReference>
<dbReference type="Pfam" id="PF00155">
    <property type="entry name" value="Aminotran_1_2"/>
    <property type="match status" value="1"/>
</dbReference>
<dbReference type="GO" id="GO:0003677">
    <property type="term" value="F:DNA binding"/>
    <property type="evidence" value="ECO:0007669"/>
    <property type="project" value="UniProtKB-KW"/>
</dbReference>
<comment type="similarity">
    <text evidence="1">In the C-terminal section; belongs to the class-I pyridoxal-phosphate-dependent aminotransferase family.</text>
</comment>
<dbReference type="PROSITE" id="PS50949">
    <property type="entry name" value="HTH_GNTR"/>
    <property type="match status" value="1"/>
</dbReference>
<dbReference type="SUPFAM" id="SSF46785">
    <property type="entry name" value="Winged helix' DNA-binding domain"/>
    <property type="match status" value="1"/>
</dbReference>
<dbReference type="Gene3D" id="3.90.1150.10">
    <property type="entry name" value="Aspartate Aminotransferase, domain 1"/>
    <property type="match status" value="1"/>
</dbReference>
<dbReference type="InterPro" id="IPR004839">
    <property type="entry name" value="Aminotransferase_I/II_large"/>
</dbReference>
<keyword evidence="4 8" id="KW-0238">DNA-binding</keyword>
<dbReference type="CDD" id="cd07377">
    <property type="entry name" value="WHTH_GntR"/>
    <property type="match status" value="1"/>
</dbReference>
<dbReference type="InterPro" id="IPR036390">
    <property type="entry name" value="WH_DNA-bd_sf"/>
</dbReference>
<name>A0A379AYZ7_AVIGA</name>
<dbReference type="InterPro" id="IPR051446">
    <property type="entry name" value="HTH_trans_reg/aminotransferase"/>
</dbReference>
<evidence type="ECO:0000259" key="6">
    <source>
        <dbReference type="PROSITE" id="PS50949"/>
    </source>
</evidence>
<reference evidence="8 10" key="2">
    <citation type="submission" date="2019-03" db="EMBL/GenBank/DDBJ databases">
        <title>Genomic Encyclopedia of Type Strains, Phase IV (KMG-IV): sequencing the most valuable type-strain genomes for metagenomic binning, comparative biology and taxonomic classification.</title>
        <authorList>
            <person name="Goeker M."/>
        </authorList>
    </citation>
    <scope>NUCLEOTIDE SEQUENCE [LARGE SCALE GENOMIC DNA]</scope>
    <source>
        <strain evidence="8 10">DSM 17481</strain>
    </source>
</reference>
<proteinExistence type="inferred from homology"/>
<evidence type="ECO:0000256" key="5">
    <source>
        <dbReference type="ARBA" id="ARBA00023163"/>
    </source>
</evidence>
<dbReference type="InterPro" id="IPR000524">
    <property type="entry name" value="Tscrpt_reg_HTH_GntR"/>
</dbReference>
<feature type="domain" description="HTH gntR-type" evidence="6">
    <location>
        <begin position="4"/>
        <end position="72"/>
    </location>
</feature>
<dbReference type="InterPro" id="IPR015424">
    <property type="entry name" value="PyrdxlP-dep_Trfase"/>
</dbReference>
<dbReference type="PANTHER" id="PTHR46577">
    <property type="entry name" value="HTH-TYPE TRANSCRIPTIONAL REGULATORY PROTEIN GABR"/>
    <property type="match status" value="1"/>
</dbReference>
<accession>A0A379AYZ7</accession>
<organism evidence="7 9">
    <name type="scientific">Avibacterium gallinarum</name>
    <name type="common">Pasteurella gallinarum</name>
    <dbReference type="NCBI Taxonomy" id="755"/>
    <lineage>
        <taxon>Bacteria</taxon>
        <taxon>Pseudomonadati</taxon>
        <taxon>Pseudomonadota</taxon>
        <taxon>Gammaproteobacteria</taxon>
        <taxon>Pasteurellales</taxon>
        <taxon>Pasteurellaceae</taxon>
        <taxon>Avibacterium</taxon>
    </lineage>
</organism>
<gene>
    <name evidence="7" type="primary">yhdI</name>
    <name evidence="8" type="ORF">EV689_10626</name>
    <name evidence="7" type="ORF">NCTC11188_01583</name>
</gene>
<evidence type="ECO:0000313" key="8">
    <source>
        <dbReference type="EMBL" id="TDP28260.1"/>
    </source>
</evidence>
<dbReference type="InterPro" id="IPR036388">
    <property type="entry name" value="WH-like_DNA-bd_sf"/>
</dbReference>
<dbReference type="RefSeq" id="WP_103854253.1">
    <property type="nucleotide sequence ID" value="NZ_PQVJ01000031.1"/>
</dbReference>
<evidence type="ECO:0000256" key="4">
    <source>
        <dbReference type="ARBA" id="ARBA00023125"/>
    </source>
</evidence>
<keyword evidence="3" id="KW-0805">Transcription regulation</keyword>
<dbReference type="InterPro" id="IPR015421">
    <property type="entry name" value="PyrdxlP-dep_Trfase_major"/>
</dbReference>
<dbReference type="EMBL" id="SNXJ01000006">
    <property type="protein sequence ID" value="TDP28260.1"/>
    <property type="molecule type" value="Genomic_DNA"/>
</dbReference>
<dbReference type="GO" id="GO:0030170">
    <property type="term" value="F:pyridoxal phosphate binding"/>
    <property type="evidence" value="ECO:0007669"/>
    <property type="project" value="InterPro"/>
</dbReference>
<dbReference type="Proteomes" id="UP000294683">
    <property type="component" value="Unassembled WGS sequence"/>
</dbReference>
<evidence type="ECO:0000256" key="2">
    <source>
        <dbReference type="ARBA" id="ARBA00022898"/>
    </source>
</evidence>
<evidence type="ECO:0000256" key="3">
    <source>
        <dbReference type="ARBA" id="ARBA00023015"/>
    </source>
</evidence>
<dbReference type="EMBL" id="UGSQ01000003">
    <property type="protein sequence ID" value="SUB27262.1"/>
    <property type="molecule type" value="Genomic_DNA"/>
</dbReference>
<protein>
    <submittedName>
        <fullName evidence="8">DNA-binding transcriptional MocR family regulator</fullName>
    </submittedName>
    <submittedName>
        <fullName evidence="7">HTH-type transcriptional regulator YhdI</fullName>
    </submittedName>
</protein>
<dbReference type="GO" id="GO:0003700">
    <property type="term" value="F:DNA-binding transcription factor activity"/>
    <property type="evidence" value="ECO:0007669"/>
    <property type="project" value="InterPro"/>
</dbReference>
<dbReference type="Gene3D" id="3.40.640.10">
    <property type="entry name" value="Type I PLP-dependent aspartate aminotransferase-like (Major domain)"/>
    <property type="match status" value="1"/>
</dbReference>
<reference evidence="7 9" key="1">
    <citation type="submission" date="2018-06" db="EMBL/GenBank/DDBJ databases">
        <authorList>
            <consortium name="Pathogen Informatics"/>
            <person name="Doyle S."/>
        </authorList>
    </citation>
    <scope>NUCLEOTIDE SEQUENCE [LARGE SCALE GENOMIC DNA]</scope>
    <source>
        <strain evidence="7 9">NCTC11188</strain>
    </source>
</reference>
<dbReference type="Gene3D" id="1.10.10.10">
    <property type="entry name" value="Winged helix-like DNA-binding domain superfamily/Winged helix DNA-binding domain"/>
    <property type="match status" value="1"/>
</dbReference>
<keyword evidence="5" id="KW-0804">Transcription</keyword>
<dbReference type="AlphaFoldDB" id="A0A379AYZ7"/>